<evidence type="ECO:0000313" key="1">
    <source>
        <dbReference type="EMBL" id="MDJ1484345.1"/>
    </source>
</evidence>
<gene>
    <name evidence="1" type="ORF">QNI16_27860</name>
</gene>
<dbReference type="EMBL" id="JASJOS010000014">
    <property type="protein sequence ID" value="MDJ1484345.1"/>
    <property type="molecule type" value="Genomic_DNA"/>
</dbReference>
<reference evidence="1" key="1">
    <citation type="submission" date="2023-05" db="EMBL/GenBank/DDBJ databases">
        <authorList>
            <person name="Zhang X."/>
        </authorList>
    </citation>
    <scope>NUCLEOTIDE SEQUENCE</scope>
    <source>
        <strain evidence="1">YF14B1</strain>
    </source>
</reference>
<accession>A0AAE3QW22</accession>
<comment type="caution">
    <text evidence="1">The sequence shown here is derived from an EMBL/GenBank/DDBJ whole genome shotgun (WGS) entry which is preliminary data.</text>
</comment>
<dbReference type="RefSeq" id="WP_313985515.1">
    <property type="nucleotide sequence ID" value="NZ_JASJOS010000014.1"/>
</dbReference>
<organism evidence="1 2">
    <name type="scientific">Xanthocytophaga flava</name>
    <dbReference type="NCBI Taxonomy" id="3048013"/>
    <lineage>
        <taxon>Bacteria</taxon>
        <taxon>Pseudomonadati</taxon>
        <taxon>Bacteroidota</taxon>
        <taxon>Cytophagia</taxon>
        <taxon>Cytophagales</taxon>
        <taxon>Rhodocytophagaceae</taxon>
        <taxon>Xanthocytophaga</taxon>
    </lineage>
</organism>
<dbReference type="AlphaFoldDB" id="A0AAE3QW22"/>
<protein>
    <submittedName>
        <fullName evidence="1">Uncharacterized protein</fullName>
    </submittedName>
</protein>
<dbReference type="Proteomes" id="UP001241110">
    <property type="component" value="Unassembled WGS sequence"/>
</dbReference>
<evidence type="ECO:0000313" key="2">
    <source>
        <dbReference type="Proteomes" id="UP001241110"/>
    </source>
</evidence>
<name>A0AAE3QW22_9BACT</name>
<sequence length="241" mass="28128">MKKLYLAAFLIFELYPEKPTGRLLEIIKSQEDTFSDKGPFVSMDGEYYFINRDGLAARIPHSAYELYRVKSEEIMTDLVLCRYDANCFHYQPTILLAIQKDLHQIIPRLASVLKIDPDLLDRSMTSLKLLDDIFQTYYLNSFLAHDTYALLLGYCSLTSQYSLGSEWSVKVEIPQQDPEKHWRIYLACKTLSISYHNYLTNFFSDELSLFEGVQRFISYCTESLHTQINYVEGDDEILPFL</sequence>
<proteinExistence type="predicted"/>